<feature type="compositionally biased region" description="Polar residues" evidence="1">
    <location>
        <begin position="222"/>
        <end position="232"/>
    </location>
</feature>
<dbReference type="STRING" id="1314777.A0A165A5Q6"/>
<feature type="region of interest" description="Disordered" evidence="1">
    <location>
        <begin position="180"/>
        <end position="259"/>
    </location>
</feature>
<dbReference type="Proteomes" id="UP000076722">
    <property type="component" value="Unassembled WGS sequence"/>
</dbReference>
<evidence type="ECO:0000313" key="2">
    <source>
        <dbReference type="EMBL" id="KZS98513.1"/>
    </source>
</evidence>
<evidence type="ECO:0000256" key="1">
    <source>
        <dbReference type="SAM" id="MobiDB-lite"/>
    </source>
</evidence>
<feature type="compositionally biased region" description="Basic and acidic residues" evidence="1">
    <location>
        <begin position="201"/>
        <end position="214"/>
    </location>
</feature>
<organism evidence="2 3">
    <name type="scientific">Sistotremastrum niveocremeum HHB9708</name>
    <dbReference type="NCBI Taxonomy" id="1314777"/>
    <lineage>
        <taxon>Eukaryota</taxon>
        <taxon>Fungi</taxon>
        <taxon>Dikarya</taxon>
        <taxon>Basidiomycota</taxon>
        <taxon>Agaricomycotina</taxon>
        <taxon>Agaricomycetes</taxon>
        <taxon>Sistotremastrales</taxon>
        <taxon>Sistotremastraceae</taxon>
        <taxon>Sertulicium</taxon>
        <taxon>Sertulicium niveocremeum</taxon>
    </lineage>
</organism>
<keyword evidence="3" id="KW-1185">Reference proteome</keyword>
<gene>
    <name evidence="2" type="ORF">SISNIDRAFT_481243</name>
</gene>
<sequence length="515" mass="56370">MDAAPSSPFQHDVPYKYQMVAREPLPPPLVFPSRPKAMSRTLAFSDSSPVLSPGPSSSPSAYSATFSSPLHDRESSYPAYPSFTPSSPSQSINARSHSWRGRLSSLGVDDVPALTSDASEISEYDTREYPDNDNDSSSDFSEAGPSGPPSYRQPRQRGWSEIVGIRDDADVAAAAEALLSLRNPSLTSRKSMPDLNAPSPSEKRPTHLLGDKTRSLPIHPSTLEQQSETGPLQQEEDSHRQHELAGPIPSPPVQSVPPPLVVQISRPITPPLHAHLKRAIPGTPPSSSRSPSASLRRPSKKARQSPSSAPSSPLLSPQRGSSPVPDLYHGAIDEPQTTPSTGLDSELVLAPIAFTPVTPKEEPPQDKEDKPKENSEDRDPLTEALAELEGHLISTLALSRTSSMAPSSLLRSILEAQPHMLRIQSKKEWLPHVKEVLERSCGEKCVFGRIRRTGTDAASRKLEDQYYYAAEYDPDPSRAELLQGLMPKKRAVTKHHLQYYYEPVGKGSRWDPEDM</sequence>
<dbReference type="AlphaFoldDB" id="A0A165A5Q6"/>
<feature type="compositionally biased region" description="Low complexity" evidence="1">
    <location>
        <begin position="45"/>
        <end position="69"/>
    </location>
</feature>
<proteinExistence type="predicted"/>
<feature type="compositionally biased region" description="Basic and acidic residues" evidence="1">
    <location>
        <begin position="359"/>
        <end position="379"/>
    </location>
</feature>
<feature type="compositionally biased region" description="Polar residues" evidence="1">
    <location>
        <begin position="83"/>
        <end position="96"/>
    </location>
</feature>
<feature type="compositionally biased region" description="Low complexity" evidence="1">
    <location>
        <begin position="304"/>
        <end position="319"/>
    </location>
</feature>
<feature type="compositionally biased region" description="Low complexity" evidence="1">
    <location>
        <begin position="285"/>
        <end position="296"/>
    </location>
</feature>
<feature type="region of interest" description="Disordered" evidence="1">
    <location>
        <begin position="45"/>
        <end position="159"/>
    </location>
</feature>
<feature type="region of interest" description="Disordered" evidence="1">
    <location>
        <begin position="275"/>
        <end position="379"/>
    </location>
</feature>
<accession>A0A165A5Q6</accession>
<dbReference type="EMBL" id="KV419395">
    <property type="protein sequence ID" value="KZS98513.1"/>
    <property type="molecule type" value="Genomic_DNA"/>
</dbReference>
<protein>
    <submittedName>
        <fullName evidence="2">Uncharacterized protein</fullName>
    </submittedName>
</protein>
<name>A0A165A5Q6_9AGAM</name>
<evidence type="ECO:0000313" key="3">
    <source>
        <dbReference type="Proteomes" id="UP000076722"/>
    </source>
</evidence>
<reference evidence="2 3" key="1">
    <citation type="journal article" date="2016" name="Mol. Biol. Evol.">
        <title>Comparative Genomics of Early-Diverging Mushroom-Forming Fungi Provides Insights into the Origins of Lignocellulose Decay Capabilities.</title>
        <authorList>
            <person name="Nagy L.G."/>
            <person name="Riley R."/>
            <person name="Tritt A."/>
            <person name="Adam C."/>
            <person name="Daum C."/>
            <person name="Floudas D."/>
            <person name="Sun H."/>
            <person name="Yadav J.S."/>
            <person name="Pangilinan J."/>
            <person name="Larsson K.H."/>
            <person name="Matsuura K."/>
            <person name="Barry K."/>
            <person name="Labutti K."/>
            <person name="Kuo R."/>
            <person name="Ohm R.A."/>
            <person name="Bhattacharya S.S."/>
            <person name="Shirouzu T."/>
            <person name="Yoshinaga Y."/>
            <person name="Martin F.M."/>
            <person name="Grigoriev I.V."/>
            <person name="Hibbett D.S."/>
        </authorList>
    </citation>
    <scope>NUCLEOTIDE SEQUENCE [LARGE SCALE GENOMIC DNA]</scope>
    <source>
        <strain evidence="2 3">HHB9708</strain>
    </source>
</reference>
<feature type="compositionally biased region" description="Pro residues" evidence="1">
    <location>
        <begin position="248"/>
        <end position="259"/>
    </location>
</feature>
<dbReference type="OrthoDB" id="5348546at2759"/>